<feature type="signal peptide" evidence="6">
    <location>
        <begin position="1"/>
        <end position="29"/>
    </location>
</feature>
<evidence type="ECO:0000313" key="11">
    <source>
        <dbReference type="Proteomes" id="UP001159405"/>
    </source>
</evidence>
<evidence type="ECO:0000259" key="8">
    <source>
        <dbReference type="PROSITE" id="PS50853"/>
    </source>
</evidence>
<dbReference type="CDD" id="cd00063">
    <property type="entry name" value="FN3"/>
    <property type="match status" value="3"/>
</dbReference>
<dbReference type="InterPro" id="IPR013783">
    <property type="entry name" value="Ig-like_fold"/>
</dbReference>
<evidence type="ECO:0000256" key="1">
    <source>
        <dbReference type="ARBA" id="ARBA00022729"/>
    </source>
</evidence>
<dbReference type="Gene3D" id="2.60.40.10">
    <property type="entry name" value="Immunoglobulins"/>
    <property type="match status" value="8"/>
</dbReference>
<dbReference type="Pfam" id="PF13927">
    <property type="entry name" value="Ig_3"/>
    <property type="match status" value="1"/>
</dbReference>
<feature type="domain" description="Ig-like" evidence="7">
    <location>
        <begin position="26"/>
        <end position="117"/>
    </location>
</feature>
<feature type="chain" id="PRO_5047479863" evidence="6">
    <location>
        <begin position="30"/>
        <end position="1194"/>
    </location>
</feature>
<dbReference type="InterPro" id="IPR036116">
    <property type="entry name" value="FN3_sf"/>
</dbReference>
<dbReference type="InterPro" id="IPR001507">
    <property type="entry name" value="ZP_dom"/>
</dbReference>
<feature type="domain" description="Ig-like" evidence="7">
    <location>
        <begin position="221"/>
        <end position="319"/>
    </location>
</feature>
<dbReference type="PANTHER" id="PTHR14002">
    <property type="entry name" value="ENDOGLIN/TGF-BETA RECEPTOR TYPE III"/>
    <property type="match status" value="1"/>
</dbReference>
<name>A0ABN8R1K1_9CNID</name>
<dbReference type="PROSITE" id="PS50853">
    <property type="entry name" value="FN3"/>
    <property type="match status" value="3"/>
</dbReference>
<dbReference type="InterPro" id="IPR007110">
    <property type="entry name" value="Ig-like_dom"/>
</dbReference>
<sequence length="1194" mass="133290">MGGPQAEMFLRVLLMLGFVSFWQICPSDATIDLLVNGITTVGKTFRVVCTMKDGESFVGWFDVNGNEVTARPIPDELIPGNYVEESGNAYTLVIQNVAVADGGNYTCKGDRSESKFTLFIEFFVTQFPDDQNLRVGKTETVLCSAEGYPKPTFVWYKNFKRVKTEVDPRFTLLPNGSLVIDPVHESDTGDYICRITQLGDKVGTSLREQRKDITVMVYAPPRINTEKSTNQTELYSYVGNPTAVTIKCVWWGYPNPTLSIRKNDIDLPSGDVEVKEWTKEDLLSYLTATVITDSDEDFGAYTCHASNSLGSATHIVDIYKQGPPRINLEESTKQTELYSYVDNPTAVTIKCVWWGDPKPTLSIRKNDTALPSGDVEVKEPTGENMLSYLTATVITDGDEDFGTYTCHASNYIGSANYSVDINKPGPPTAPQNITFNLTCDHLTVAWTPPEFDGGLPLVRYSVEINDTSQWSYSVFVEVPKNRFTFTSKDGLKPGTLYTVYVQAFNEFEKGEKGQSSVISAYCPPRINVEESTKKTELYSYVGNPTAVIIKCVWWGYPNLTLSIRKNDIDLPSEDFEVQEPTGKDMLGNLTATVITDGEEDFGTYTCHASNPLGSATYVVDINEQGPPTTPRNITFTLTCDHLTVAWAPPEFDGGLPLVRYALEINDTSQWSDSVFVGMTTNRFTFTSKDGLKPRTLYTVYVQAFNEIEKGPKGQSSVISAYCPPSGPYTITNNVTWLNSTSFTLKWTRPPNDGGDPDLRYIVEYSKETADGKYVHWNSRKNILTQEYNVTGLESGSKYEFRVFVSNVAGRKREPAVKEFNVYSGLDVTPTPTDPGPSGQPLLVYDMSVNCTSFYMQVEFILKSSYLDTETFRFDNKSCGSHTVTSEHVSLRTPLDACGTTNKDGEDSVTYFNKIVAETADKETIYIVEFPFSCTYGVRETIGSPSFQPRKKITYLKEGHGNFSFEMGLYRSSEYKTPYDVSEYPVNVDPFGHLYCEAKLDTSDSGLVLLADTCVATPSMNPADSMQYIFIDDGCPVDNGTKYDHTLTPTQRFRLDPFRWVPENYTLVYLHCNVIVCQKYGSTRCSMGCQPDSRRARSIGKDEIHRVTLGPIRLRKSQQSTPEREPLSQPDQPSSSSMPTWMLILCICGAIIGLGLMLYGAVHLFLYLTSDPQNVAVPPVQKNSEEMELFCPEKV</sequence>
<dbReference type="SUPFAM" id="SSF49265">
    <property type="entry name" value="Fibronectin type III"/>
    <property type="match status" value="2"/>
</dbReference>
<dbReference type="Pfam" id="PF00041">
    <property type="entry name" value="fn3"/>
    <property type="match status" value="3"/>
</dbReference>
<keyword evidence="5" id="KW-0472">Membrane</keyword>
<dbReference type="InterPro" id="IPR048290">
    <property type="entry name" value="ZP_chr"/>
</dbReference>
<feature type="domain" description="ZP" evidence="9">
    <location>
        <begin position="849"/>
        <end position="1095"/>
    </location>
</feature>
<keyword evidence="1 6" id="KW-0732">Signal</keyword>
<dbReference type="InterPro" id="IPR042235">
    <property type="entry name" value="ZP-C_dom"/>
</dbReference>
<comment type="caution">
    <text evidence="10">The sequence shown here is derived from an EMBL/GenBank/DDBJ whole genome shotgun (WGS) entry which is preliminary data.</text>
</comment>
<feature type="domain" description="Ig-like" evidence="7">
    <location>
        <begin position="120"/>
        <end position="214"/>
    </location>
</feature>
<feature type="transmembrane region" description="Helical" evidence="5">
    <location>
        <begin position="1140"/>
        <end position="1167"/>
    </location>
</feature>
<dbReference type="InterPro" id="IPR003598">
    <property type="entry name" value="Ig_sub2"/>
</dbReference>
<keyword evidence="2" id="KW-1015">Disulfide bond</keyword>
<gene>
    <name evidence="10" type="ORF">PLOB_00012786</name>
</gene>
<evidence type="ECO:0000259" key="9">
    <source>
        <dbReference type="PROSITE" id="PS51034"/>
    </source>
</evidence>
<feature type="domain" description="Fibronectin type-III" evidence="8">
    <location>
        <begin position="626"/>
        <end position="722"/>
    </location>
</feature>
<dbReference type="Pfam" id="PF23344">
    <property type="entry name" value="ZP-N"/>
    <property type="match status" value="1"/>
</dbReference>
<feature type="domain" description="Fibronectin type-III" evidence="8">
    <location>
        <begin position="426"/>
        <end position="525"/>
    </location>
</feature>
<dbReference type="InterPro" id="IPR003961">
    <property type="entry name" value="FN3_dom"/>
</dbReference>
<proteinExistence type="predicted"/>
<dbReference type="SMART" id="SM00241">
    <property type="entry name" value="ZP"/>
    <property type="match status" value="1"/>
</dbReference>
<evidence type="ECO:0000256" key="4">
    <source>
        <dbReference type="SAM" id="MobiDB-lite"/>
    </source>
</evidence>
<keyword evidence="5" id="KW-1133">Transmembrane helix</keyword>
<feature type="region of interest" description="Disordered" evidence="4">
    <location>
        <begin position="1111"/>
        <end position="1135"/>
    </location>
</feature>
<reference evidence="10 11" key="1">
    <citation type="submission" date="2022-05" db="EMBL/GenBank/DDBJ databases">
        <authorList>
            <consortium name="Genoscope - CEA"/>
            <person name="William W."/>
        </authorList>
    </citation>
    <scope>NUCLEOTIDE SEQUENCE [LARGE SCALE GENOMIC DNA]</scope>
</reference>
<accession>A0ABN8R1K1</accession>
<organism evidence="10 11">
    <name type="scientific">Porites lobata</name>
    <dbReference type="NCBI Taxonomy" id="104759"/>
    <lineage>
        <taxon>Eukaryota</taxon>
        <taxon>Metazoa</taxon>
        <taxon>Cnidaria</taxon>
        <taxon>Anthozoa</taxon>
        <taxon>Hexacorallia</taxon>
        <taxon>Scleractinia</taxon>
        <taxon>Fungiina</taxon>
        <taxon>Poritidae</taxon>
        <taxon>Porites</taxon>
    </lineage>
</organism>
<dbReference type="SMART" id="SM00060">
    <property type="entry name" value="FN3"/>
    <property type="match status" value="3"/>
</dbReference>
<dbReference type="InterPro" id="IPR036179">
    <property type="entry name" value="Ig-like_dom_sf"/>
</dbReference>
<feature type="domain" description="Ig-like" evidence="7">
    <location>
        <begin position="524"/>
        <end position="622"/>
    </location>
</feature>
<keyword evidence="5" id="KW-0812">Transmembrane</keyword>
<evidence type="ECO:0000256" key="5">
    <source>
        <dbReference type="SAM" id="Phobius"/>
    </source>
</evidence>
<dbReference type="SMART" id="SM00408">
    <property type="entry name" value="IGc2"/>
    <property type="match status" value="5"/>
</dbReference>
<evidence type="ECO:0000256" key="2">
    <source>
        <dbReference type="ARBA" id="ARBA00023157"/>
    </source>
</evidence>
<dbReference type="Gene3D" id="2.60.40.3210">
    <property type="entry name" value="Zona pellucida, ZP-N domain"/>
    <property type="match status" value="1"/>
</dbReference>
<dbReference type="PRINTS" id="PR00023">
    <property type="entry name" value="ZPELLUCIDA"/>
</dbReference>
<dbReference type="PROSITE" id="PS50835">
    <property type="entry name" value="IG_LIKE"/>
    <property type="match status" value="5"/>
</dbReference>
<evidence type="ECO:0000259" key="7">
    <source>
        <dbReference type="PROSITE" id="PS50835"/>
    </source>
</evidence>
<dbReference type="InterPro" id="IPR055356">
    <property type="entry name" value="ZP-N"/>
</dbReference>
<evidence type="ECO:0000256" key="3">
    <source>
        <dbReference type="ARBA" id="ARBA00023180"/>
    </source>
</evidence>
<evidence type="ECO:0000256" key="6">
    <source>
        <dbReference type="SAM" id="SignalP"/>
    </source>
</evidence>
<dbReference type="InterPro" id="IPR055355">
    <property type="entry name" value="ZP-C"/>
</dbReference>
<feature type="domain" description="Ig-like" evidence="7">
    <location>
        <begin position="324"/>
        <end position="422"/>
    </location>
</feature>
<dbReference type="Gene3D" id="2.60.40.4100">
    <property type="entry name" value="Zona pellucida, ZP-C domain"/>
    <property type="match status" value="1"/>
</dbReference>
<dbReference type="CDD" id="cd00096">
    <property type="entry name" value="Ig"/>
    <property type="match status" value="1"/>
</dbReference>
<evidence type="ECO:0000313" key="10">
    <source>
        <dbReference type="EMBL" id="CAH3172261.1"/>
    </source>
</evidence>
<keyword evidence="3" id="KW-0325">Glycoprotein</keyword>
<dbReference type="Proteomes" id="UP001159405">
    <property type="component" value="Unassembled WGS sequence"/>
</dbReference>
<dbReference type="EMBL" id="CALNXK010000171">
    <property type="protein sequence ID" value="CAH3172261.1"/>
    <property type="molecule type" value="Genomic_DNA"/>
</dbReference>
<dbReference type="SMART" id="SM00409">
    <property type="entry name" value="IG"/>
    <property type="match status" value="2"/>
</dbReference>
<dbReference type="PROSITE" id="PS51034">
    <property type="entry name" value="ZP_2"/>
    <property type="match status" value="1"/>
</dbReference>
<dbReference type="Pfam" id="PF00100">
    <property type="entry name" value="Zona_pellucida"/>
    <property type="match status" value="1"/>
</dbReference>
<feature type="domain" description="Fibronectin type-III" evidence="8">
    <location>
        <begin position="723"/>
        <end position="826"/>
    </location>
</feature>
<dbReference type="SUPFAM" id="SSF48726">
    <property type="entry name" value="Immunoglobulin"/>
    <property type="match status" value="5"/>
</dbReference>
<dbReference type="PANTHER" id="PTHR14002:SF43">
    <property type="entry name" value="DELTA-LIKE PROTEIN"/>
    <property type="match status" value="1"/>
</dbReference>
<keyword evidence="11" id="KW-1185">Reference proteome</keyword>
<dbReference type="InterPro" id="IPR003599">
    <property type="entry name" value="Ig_sub"/>
</dbReference>
<protein>
    <submittedName>
        <fullName evidence="10">Uncharacterized protein</fullName>
    </submittedName>
</protein>